<evidence type="ECO:0000256" key="5">
    <source>
        <dbReference type="SAM" id="MobiDB-lite"/>
    </source>
</evidence>
<dbReference type="NCBIfam" id="TIGR03062">
    <property type="entry name" value="pip_yhgE_Cterm"/>
    <property type="match status" value="1"/>
</dbReference>
<dbReference type="InterPro" id="IPR017501">
    <property type="entry name" value="Phage_infect_YhgE_C"/>
</dbReference>
<feature type="transmembrane region" description="Helical" evidence="6">
    <location>
        <begin position="536"/>
        <end position="555"/>
    </location>
</feature>
<organism evidence="9 10">
    <name type="scientific">Bifidobacterium vespertilionis</name>
    <dbReference type="NCBI Taxonomy" id="2562524"/>
    <lineage>
        <taxon>Bacteria</taxon>
        <taxon>Bacillati</taxon>
        <taxon>Actinomycetota</taxon>
        <taxon>Actinomycetes</taxon>
        <taxon>Bifidobacteriales</taxon>
        <taxon>Bifidobacteriaceae</taxon>
        <taxon>Bifidobacterium</taxon>
    </lineage>
</organism>
<dbReference type="GO" id="GO:0016020">
    <property type="term" value="C:membrane"/>
    <property type="evidence" value="ECO:0007669"/>
    <property type="project" value="UniProtKB-SubCell"/>
</dbReference>
<evidence type="ECO:0000256" key="4">
    <source>
        <dbReference type="ARBA" id="ARBA00023136"/>
    </source>
</evidence>
<feature type="transmembrane region" description="Helical" evidence="6">
    <location>
        <begin position="693"/>
        <end position="710"/>
    </location>
</feature>
<dbReference type="GO" id="GO:0140359">
    <property type="term" value="F:ABC-type transporter activity"/>
    <property type="evidence" value="ECO:0007669"/>
    <property type="project" value="InterPro"/>
</dbReference>
<keyword evidence="3 6" id="KW-1133">Transmembrane helix</keyword>
<dbReference type="InterPro" id="IPR017500">
    <property type="entry name" value="Phage_infect_YhgE_N"/>
</dbReference>
<dbReference type="Proteomes" id="UP000345527">
    <property type="component" value="Unassembled WGS sequence"/>
</dbReference>
<feature type="transmembrane region" description="Helical" evidence="6">
    <location>
        <begin position="20"/>
        <end position="38"/>
    </location>
</feature>
<feature type="transmembrane region" description="Helical" evidence="6">
    <location>
        <begin position="635"/>
        <end position="654"/>
    </location>
</feature>
<feature type="transmembrane region" description="Helical" evidence="6">
    <location>
        <begin position="804"/>
        <end position="825"/>
    </location>
</feature>
<protein>
    <submittedName>
        <fullName evidence="9">YhgE/Pip domain-containing protein</fullName>
    </submittedName>
</protein>
<dbReference type="EMBL" id="RZNZ01000005">
    <property type="protein sequence ID" value="KAA8821120.1"/>
    <property type="molecule type" value="Genomic_DNA"/>
</dbReference>
<evidence type="ECO:0000313" key="9">
    <source>
        <dbReference type="EMBL" id="KAA8823648.1"/>
    </source>
</evidence>
<dbReference type="OrthoDB" id="9811483at2"/>
<dbReference type="Gene3D" id="3.40.1710.10">
    <property type="entry name" value="abc type-2 transporter like domain"/>
    <property type="match status" value="1"/>
</dbReference>
<comment type="caution">
    <text evidence="9">The sequence shown here is derived from an EMBL/GenBank/DDBJ whole genome shotgun (WGS) entry which is preliminary data.</text>
</comment>
<dbReference type="NCBIfam" id="TIGR03061">
    <property type="entry name" value="pip_yhgE_Nterm"/>
    <property type="match status" value="1"/>
</dbReference>
<evidence type="ECO:0000313" key="11">
    <source>
        <dbReference type="Proteomes" id="UP000374630"/>
    </source>
</evidence>
<feature type="transmembrane region" description="Helical" evidence="6">
    <location>
        <begin position="776"/>
        <end position="798"/>
    </location>
</feature>
<dbReference type="Proteomes" id="UP000374630">
    <property type="component" value="Unassembled WGS sequence"/>
</dbReference>
<dbReference type="PANTHER" id="PTHR43077">
    <property type="entry name" value="TRANSPORT PERMEASE YVFS-RELATED"/>
    <property type="match status" value="1"/>
</dbReference>
<keyword evidence="4 6" id="KW-0472">Membrane</keyword>
<keyword evidence="2 6" id="KW-0812">Transmembrane</keyword>
<evidence type="ECO:0000259" key="7">
    <source>
        <dbReference type="Pfam" id="PF12698"/>
    </source>
</evidence>
<evidence type="ECO:0000313" key="8">
    <source>
        <dbReference type="EMBL" id="KAA8821120.1"/>
    </source>
</evidence>
<proteinExistence type="predicted"/>
<evidence type="ECO:0000256" key="2">
    <source>
        <dbReference type="ARBA" id="ARBA00022692"/>
    </source>
</evidence>
<feature type="domain" description="ABC-2 type transporter transmembrane" evidence="7">
    <location>
        <begin position="523"/>
        <end position="706"/>
    </location>
</feature>
<reference evidence="10 11" key="1">
    <citation type="journal article" date="2019" name="Syst. Appl. Microbiol.">
        <title>Characterization of Bifidobacterium species in feaces of the Egyptian fruit bat: Description of B. vespertilionis sp. nov. and B. rousetti sp. nov.</title>
        <authorList>
            <person name="Modesto M."/>
            <person name="Satti M."/>
            <person name="Watanabe K."/>
            <person name="Puglisi E."/>
            <person name="Morelli L."/>
            <person name="Huang C.-H."/>
            <person name="Liou J.-S."/>
            <person name="Miyashita M."/>
            <person name="Tamura T."/>
            <person name="Saito S."/>
            <person name="Mori K."/>
            <person name="Huang L."/>
            <person name="Sciavilla P."/>
            <person name="Sandri C."/>
            <person name="Spiezio C."/>
            <person name="Vitali F."/>
            <person name="Cavalieri D."/>
            <person name="Perpetuini G."/>
            <person name="Tofalo R."/>
            <person name="Bonetti A."/>
            <person name="Arita M."/>
            <person name="Mattarelli P."/>
        </authorList>
    </citation>
    <scope>NUCLEOTIDE SEQUENCE [LARGE SCALE GENOMIC DNA]</scope>
    <source>
        <strain evidence="8 11">RST16</strain>
        <strain evidence="9 10">RST8</strain>
    </source>
</reference>
<comment type="subcellular location">
    <subcellularLocation>
        <location evidence="1">Membrane</location>
        <topology evidence="1">Multi-pass membrane protein</topology>
    </subcellularLocation>
</comment>
<evidence type="ECO:0000256" key="1">
    <source>
        <dbReference type="ARBA" id="ARBA00004141"/>
    </source>
</evidence>
<feature type="transmembrane region" description="Helical" evidence="6">
    <location>
        <begin position="604"/>
        <end position="623"/>
    </location>
</feature>
<gene>
    <name evidence="9" type="ORF">EM848_04820</name>
    <name evidence="8" type="ORF">EMO90_04850</name>
</gene>
<dbReference type="EMBL" id="RZOA01000007">
    <property type="protein sequence ID" value="KAA8823648.1"/>
    <property type="molecule type" value="Genomic_DNA"/>
</dbReference>
<evidence type="ECO:0000256" key="3">
    <source>
        <dbReference type="ARBA" id="ARBA00022989"/>
    </source>
</evidence>
<sequence>MSTVWRIFLRDVRRILRNPVALVVTLGVALIPSLYAWFNIVANWNPYGNTGNIQVAVANEDAGADNELTGHLDAGGQVVEQLKANTELGWRFVPTQEAIEGVHAGTYYAAIVIPKDFSADLLGTITGGSPRPTIQYYVNEKKNAIAPKITDTGATTIDRQINQTFVSTVAGTVAKEVEAAGGLAKDQAGQTRDQVLADLDSVGGQLADARTSIAAVSKTAQDGVATVAAAKDAIGAMDGQITSINDALNTAGTLLSNVRSASGSFTGAVDGAMNLGAAKLSGLAVATDTVGGAVYGGFATAQNTVDDVTHTVSAAIDTQRAVRDALQNLLDNGAANGTLPEGDPLRARIQDQIDRLNGDIASQQSRLDDFSTTAGTLITAGKDATVNLTNATSGTTSAGIIALNASRDALNNNLLPGLANGLDAFAATTGTLSGTIAGLDGTLGQASALLDQLSNTLTQTHATLQSTDAALAGLETTVGSVRTDVAAIDSSAAYLKIQDALNLDQAGIGDFMGAPVQLENKIIYPSLSYGSAVTPFYTNLALWVGGFVLIAIYKLEVDRDREFDGFSATQAYMGRWLLFMTIGAMQAVIVTLGDLVLGVQRANAFLFVLAGLVISFVYVNIIYAMAAAFRHIGKALAVVLVIVQIPGAAGMYPIEMMPGFFRNLKPFLPFTYGINAMREALGGMYGNHYWRDLGILLCYVPIALFTGLVVRRASMNLNALFDRRLLDTDLMITEKDSVPDERVDLSRLIHVFMADEGYRTKLRHRANRFFGMYPKLIRGGLVLICVLPFLFLVLLFVIDQKMLMLSLWIASIVAIDAYLIVVEYVRDRFARQLGMSEMTPEQFRSAMASGLMRHHHLHLGLAGLSGLVGGGSAGRHAAGQDAGQPGHNGSDGEGAAR</sequence>
<accession>A0A5J5DWS3</accession>
<feature type="domain" description="ABC-2 type transporter transmembrane" evidence="7">
    <location>
        <begin position="30"/>
        <end position="164"/>
    </location>
</feature>
<dbReference type="InterPro" id="IPR013525">
    <property type="entry name" value="ABC2_TM"/>
</dbReference>
<dbReference type="AlphaFoldDB" id="A0A5J5DWS3"/>
<name>A0A5J5DWS3_9BIFI</name>
<dbReference type="InterPro" id="IPR051328">
    <property type="entry name" value="T7SS_ABC-Transporter"/>
</dbReference>
<feature type="region of interest" description="Disordered" evidence="5">
    <location>
        <begin position="872"/>
        <end position="897"/>
    </location>
</feature>
<dbReference type="PANTHER" id="PTHR43077:SF10">
    <property type="entry name" value="TRANSPORT PERMEASE PROTEIN"/>
    <property type="match status" value="1"/>
</dbReference>
<evidence type="ECO:0000313" key="10">
    <source>
        <dbReference type="Proteomes" id="UP000345527"/>
    </source>
</evidence>
<feature type="transmembrane region" description="Helical" evidence="6">
    <location>
        <begin position="576"/>
        <end position="598"/>
    </location>
</feature>
<keyword evidence="11" id="KW-1185">Reference proteome</keyword>
<dbReference type="Pfam" id="PF12698">
    <property type="entry name" value="ABC2_membrane_3"/>
    <property type="match status" value="2"/>
</dbReference>
<evidence type="ECO:0000256" key="6">
    <source>
        <dbReference type="SAM" id="Phobius"/>
    </source>
</evidence>
<dbReference type="RefSeq" id="WP_150353807.1">
    <property type="nucleotide sequence ID" value="NZ_RZNZ01000005.1"/>
</dbReference>